<sequence length="103" mass="11806">MASSVQVKDLDEVEPTGNYIVVYAWVTYIEDLDAHKPYQKGMLGDDSSRGIEPRKFVVYDPDLRLEKGNTYKIFGKERGYEKLDEIQILISDADHVELVHEGD</sequence>
<keyword evidence="2" id="KW-1185">Reference proteome</keyword>
<dbReference type="RefSeq" id="WP_108383909.1">
    <property type="nucleotide sequence ID" value="NZ_CP028858.1"/>
</dbReference>
<dbReference type="EMBL" id="CP028858">
    <property type="protein sequence ID" value="AWB28461.1"/>
    <property type="molecule type" value="Genomic_DNA"/>
</dbReference>
<reference evidence="1 2" key="1">
    <citation type="submission" date="2018-04" db="EMBL/GenBank/DDBJ databases">
        <title>Halococcoides cellulosivorans gen. nov., sp. nov., an extremely halophilic cellulose-utilizing haloarchaeon from hypersaline lakes.</title>
        <authorList>
            <person name="Sorokin D.Y."/>
            <person name="Toshchakov S.V."/>
            <person name="Samarov N.I."/>
            <person name="Korzhenkov A."/>
            <person name="Kublanov I.V."/>
        </authorList>
    </citation>
    <scope>NUCLEOTIDE SEQUENCE [LARGE SCALE GENOMIC DNA]</scope>
    <source>
        <strain evidence="1 2">HArcel1</strain>
    </source>
</reference>
<organism evidence="1 2">
    <name type="scientific">Halococcoides cellulosivorans</name>
    <dbReference type="NCBI Taxonomy" id="1679096"/>
    <lineage>
        <taxon>Archaea</taxon>
        <taxon>Methanobacteriati</taxon>
        <taxon>Methanobacteriota</taxon>
        <taxon>Stenosarchaea group</taxon>
        <taxon>Halobacteria</taxon>
        <taxon>Halobacteriales</taxon>
        <taxon>Haloarculaceae</taxon>
        <taxon>Halococcoides</taxon>
    </lineage>
</organism>
<evidence type="ECO:0000313" key="2">
    <source>
        <dbReference type="Proteomes" id="UP000244727"/>
    </source>
</evidence>
<protein>
    <submittedName>
        <fullName evidence="1">Uncharacterized protein</fullName>
    </submittedName>
</protein>
<proteinExistence type="predicted"/>
<dbReference type="GeneID" id="36513340"/>
<dbReference type="Proteomes" id="UP000244727">
    <property type="component" value="Chromosome"/>
</dbReference>
<evidence type="ECO:0000313" key="1">
    <source>
        <dbReference type="EMBL" id="AWB28461.1"/>
    </source>
</evidence>
<gene>
    <name evidence="1" type="ORF">HARCEL1_12495</name>
</gene>
<accession>A0A2R4X3T7</accession>
<name>A0A2R4X3T7_9EURY</name>
<dbReference type="AlphaFoldDB" id="A0A2R4X3T7"/>
<dbReference type="KEGG" id="harc:HARCEL1_12495"/>